<evidence type="ECO:0000313" key="19">
    <source>
        <dbReference type="EMBL" id="OHA23374.1"/>
    </source>
</evidence>
<dbReference type="GO" id="GO:0008763">
    <property type="term" value="F:UDP-N-acetylmuramate-L-alanine ligase activity"/>
    <property type="evidence" value="ECO:0007669"/>
    <property type="project" value="UniProtKB-UniRule"/>
</dbReference>
<feature type="binding site" evidence="14">
    <location>
        <begin position="119"/>
        <end position="125"/>
    </location>
    <ligand>
        <name>ATP</name>
        <dbReference type="ChEBI" id="CHEBI:30616"/>
    </ligand>
</feature>
<proteinExistence type="inferred from homology"/>
<dbReference type="GO" id="GO:0009252">
    <property type="term" value="P:peptidoglycan biosynthetic process"/>
    <property type="evidence" value="ECO:0007669"/>
    <property type="project" value="UniProtKB-UniRule"/>
</dbReference>
<keyword evidence="7 14" id="KW-0547">Nucleotide-binding</keyword>
<evidence type="ECO:0000256" key="11">
    <source>
        <dbReference type="ARBA" id="ARBA00023306"/>
    </source>
</evidence>
<dbReference type="Gene3D" id="3.40.1190.10">
    <property type="entry name" value="Mur-like, catalytic domain"/>
    <property type="match status" value="1"/>
</dbReference>
<dbReference type="PANTHER" id="PTHR43445:SF3">
    <property type="entry name" value="UDP-N-ACETYLMURAMATE--L-ALANINE LIGASE"/>
    <property type="match status" value="1"/>
</dbReference>
<feature type="domain" description="Mur ligase central" evidence="18">
    <location>
        <begin position="117"/>
        <end position="243"/>
    </location>
</feature>
<dbReference type="InterPro" id="IPR050061">
    <property type="entry name" value="MurCDEF_pg_biosynth"/>
</dbReference>
<dbReference type="SUPFAM" id="SSF53623">
    <property type="entry name" value="MurD-like peptide ligases, catalytic domain"/>
    <property type="match status" value="1"/>
</dbReference>
<keyword evidence="12 14" id="KW-0961">Cell wall biogenesis/degradation</keyword>
<dbReference type="Pfam" id="PF02875">
    <property type="entry name" value="Mur_ligase_C"/>
    <property type="match status" value="1"/>
</dbReference>
<evidence type="ECO:0000259" key="18">
    <source>
        <dbReference type="Pfam" id="PF08245"/>
    </source>
</evidence>
<evidence type="ECO:0000313" key="20">
    <source>
        <dbReference type="Proteomes" id="UP000177130"/>
    </source>
</evidence>
<dbReference type="HAMAP" id="MF_00046">
    <property type="entry name" value="MurC"/>
    <property type="match status" value="1"/>
</dbReference>
<dbReference type="GO" id="GO:0071555">
    <property type="term" value="P:cell wall organization"/>
    <property type="evidence" value="ECO:0007669"/>
    <property type="project" value="UniProtKB-KW"/>
</dbReference>
<dbReference type="Proteomes" id="UP000177130">
    <property type="component" value="Unassembled WGS sequence"/>
</dbReference>
<reference evidence="19 20" key="1">
    <citation type="journal article" date="2016" name="Nat. Commun.">
        <title>Thousands of microbial genomes shed light on interconnected biogeochemical processes in an aquifer system.</title>
        <authorList>
            <person name="Anantharaman K."/>
            <person name="Brown C.T."/>
            <person name="Hug L.A."/>
            <person name="Sharon I."/>
            <person name="Castelle C.J."/>
            <person name="Probst A.J."/>
            <person name="Thomas B.C."/>
            <person name="Singh A."/>
            <person name="Wilkins M.J."/>
            <person name="Karaoz U."/>
            <person name="Brodie E.L."/>
            <person name="Williams K.H."/>
            <person name="Hubbard S.S."/>
            <person name="Banfield J.F."/>
        </authorList>
    </citation>
    <scope>NUCLEOTIDE SEQUENCE [LARGE SCALE GENOMIC DNA]</scope>
</reference>
<keyword evidence="15" id="KW-0812">Transmembrane</keyword>
<name>A0A1G2MI25_9BACT</name>
<dbReference type="Gene3D" id="3.40.50.720">
    <property type="entry name" value="NAD(P)-binding Rossmann-like Domain"/>
    <property type="match status" value="1"/>
</dbReference>
<dbReference type="Gene3D" id="3.90.190.20">
    <property type="entry name" value="Mur ligase, C-terminal domain"/>
    <property type="match status" value="1"/>
</dbReference>
<evidence type="ECO:0000256" key="6">
    <source>
        <dbReference type="ARBA" id="ARBA00022618"/>
    </source>
</evidence>
<comment type="function">
    <text evidence="14">Cell wall formation.</text>
</comment>
<comment type="caution">
    <text evidence="19">The sequence shown here is derived from an EMBL/GenBank/DDBJ whole genome shotgun (WGS) entry which is preliminary data.</text>
</comment>
<evidence type="ECO:0000256" key="2">
    <source>
        <dbReference type="ARBA" id="ARBA00004752"/>
    </source>
</evidence>
<evidence type="ECO:0000256" key="4">
    <source>
        <dbReference type="ARBA" id="ARBA00022490"/>
    </source>
</evidence>
<protein>
    <recommendedName>
        <fullName evidence="3 14">UDP-N-acetylmuramate--L-alanine ligase</fullName>
        <ecNumber evidence="3 14">6.3.2.8</ecNumber>
    </recommendedName>
    <alternativeName>
        <fullName evidence="14">UDP-N-acetylmuramoyl-L-alanine synthetase</fullName>
    </alternativeName>
</protein>
<keyword evidence="5 14" id="KW-0436">Ligase</keyword>
<comment type="subcellular location">
    <subcellularLocation>
        <location evidence="1 14">Cytoplasm</location>
    </subcellularLocation>
</comment>
<dbReference type="SUPFAM" id="SSF51984">
    <property type="entry name" value="MurCD N-terminal domain"/>
    <property type="match status" value="1"/>
</dbReference>
<evidence type="ECO:0000256" key="7">
    <source>
        <dbReference type="ARBA" id="ARBA00022741"/>
    </source>
</evidence>
<dbReference type="SUPFAM" id="SSF53244">
    <property type="entry name" value="MurD-like peptide ligases, peptide-binding domain"/>
    <property type="match status" value="1"/>
</dbReference>
<evidence type="ECO:0000256" key="9">
    <source>
        <dbReference type="ARBA" id="ARBA00022960"/>
    </source>
</evidence>
<evidence type="ECO:0000259" key="16">
    <source>
        <dbReference type="Pfam" id="PF01225"/>
    </source>
</evidence>
<feature type="domain" description="Mur ligase C-terminal" evidence="17">
    <location>
        <begin position="292"/>
        <end position="425"/>
    </location>
</feature>
<dbReference type="InterPro" id="IPR036565">
    <property type="entry name" value="Mur-like_cat_sf"/>
</dbReference>
<dbReference type="GO" id="GO:0008360">
    <property type="term" value="P:regulation of cell shape"/>
    <property type="evidence" value="ECO:0007669"/>
    <property type="project" value="UniProtKB-KW"/>
</dbReference>
<dbReference type="GO" id="GO:0005524">
    <property type="term" value="F:ATP binding"/>
    <property type="evidence" value="ECO:0007669"/>
    <property type="project" value="UniProtKB-UniRule"/>
</dbReference>
<evidence type="ECO:0000259" key="17">
    <source>
        <dbReference type="Pfam" id="PF02875"/>
    </source>
</evidence>
<evidence type="ECO:0000256" key="1">
    <source>
        <dbReference type="ARBA" id="ARBA00004496"/>
    </source>
</evidence>
<dbReference type="EMBL" id="MHRK01000036">
    <property type="protein sequence ID" value="OHA23374.1"/>
    <property type="molecule type" value="Genomic_DNA"/>
</dbReference>
<keyword evidence="6 14" id="KW-0132">Cell division</keyword>
<dbReference type="AlphaFoldDB" id="A0A1G2MI25"/>
<keyword evidence="9 14" id="KW-0133">Cell shape</keyword>
<dbReference type="Pfam" id="PF08245">
    <property type="entry name" value="Mur_ligase_M"/>
    <property type="match status" value="1"/>
</dbReference>
<dbReference type="STRING" id="1802306.A3C72_00380"/>
<evidence type="ECO:0000256" key="15">
    <source>
        <dbReference type="SAM" id="Phobius"/>
    </source>
</evidence>
<keyword evidence="11 14" id="KW-0131">Cell cycle</keyword>
<dbReference type="InterPro" id="IPR004101">
    <property type="entry name" value="Mur_ligase_C"/>
</dbReference>
<feature type="transmembrane region" description="Helical" evidence="15">
    <location>
        <begin position="14"/>
        <end position="31"/>
    </location>
</feature>
<comment type="catalytic activity">
    <reaction evidence="13 14">
        <text>UDP-N-acetyl-alpha-D-muramate + L-alanine + ATP = UDP-N-acetyl-alpha-D-muramoyl-L-alanine + ADP + phosphate + H(+)</text>
        <dbReference type="Rhea" id="RHEA:23372"/>
        <dbReference type="ChEBI" id="CHEBI:15378"/>
        <dbReference type="ChEBI" id="CHEBI:30616"/>
        <dbReference type="ChEBI" id="CHEBI:43474"/>
        <dbReference type="ChEBI" id="CHEBI:57972"/>
        <dbReference type="ChEBI" id="CHEBI:70757"/>
        <dbReference type="ChEBI" id="CHEBI:83898"/>
        <dbReference type="ChEBI" id="CHEBI:456216"/>
        <dbReference type="EC" id="6.3.2.8"/>
    </reaction>
</comment>
<comment type="similarity">
    <text evidence="14">Belongs to the MurCDEF family.</text>
</comment>
<dbReference type="GO" id="GO:0051301">
    <property type="term" value="P:cell division"/>
    <property type="evidence" value="ECO:0007669"/>
    <property type="project" value="UniProtKB-KW"/>
</dbReference>
<dbReference type="PANTHER" id="PTHR43445">
    <property type="entry name" value="UDP-N-ACETYLMURAMATE--L-ALANINE LIGASE-RELATED"/>
    <property type="match status" value="1"/>
</dbReference>
<dbReference type="InterPro" id="IPR013221">
    <property type="entry name" value="Mur_ligase_cen"/>
</dbReference>
<dbReference type="UniPathway" id="UPA00219"/>
<evidence type="ECO:0000256" key="13">
    <source>
        <dbReference type="ARBA" id="ARBA00047833"/>
    </source>
</evidence>
<keyword evidence="4 14" id="KW-0963">Cytoplasm</keyword>
<organism evidence="19 20">
    <name type="scientific">Candidatus Taylorbacteria bacterium RIFCSPHIGHO2_02_FULL_43_32b</name>
    <dbReference type="NCBI Taxonomy" id="1802306"/>
    <lineage>
        <taxon>Bacteria</taxon>
        <taxon>Candidatus Tayloriibacteriota</taxon>
    </lineage>
</organism>
<keyword evidence="10 14" id="KW-0573">Peptidoglycan synthesis</keyword>
<dbReference type="InterPro" id="IPR000713">
    <property type="entry name" value="Mur_ligase_N"/>
</dbReference>
<dbReference type="InterPro" id="IPR036615">
    <property type="entry name" value="Mur_ligase_C_dom_sf"/>
</dbReference>
<evidence type="ECO:0000256" key="14">
    <source>
        <dbReference type="HAMAP-Rule" id="MF_00046"/>
    </source>
</evidence>
<keyword evidence="15" id="KW-0472">Membrane</keyword>
<evidence type="ECO:0000256" key="3">
    <source>
        <dbReference type="ARBA" id="ARBA00012211"/>
    </source>
</evidence>
<evidence type="ECO:0000256" key="12">
    <source>
        <dbReference type="ARBA" id="ARBA00023316"/>
    </source>
</evidence>
<feature type="domain" description="Mur ligase N-terminal catalytic" evidence="16">
    <location>
        <begin position="16"/>
        <end position="111"/>
    </location>
</feature>
<keyword evidence="8 14" id="KW-0067">ATP-binding</keyword>
<dbReference type="InterPro" id="IPR005758">
    <property type="entry name" value="UDP-N-AcMur_Ala_ligase_MurC"/>
</dbReference>
<evidence type="ECO:0000256" key="8">
    <source>
        <dbReference type="ARBA" id="ARBA00022840"/>
    </source>
</evidence>
<keyword evidence="15" id="KW-1133">Transmembrane helix</keyword>
<sequence>MVTKNDLHDVKKPFLLGIGGIGISAIARMFLAEGKEVFGSDSSDSEIIAELRKVGAKIEIGQSVDLVPRGVDLIIYTVAIEVAEPKLIHTLKKGNVPVRSYPEILNIISKDKFTIAVSGTHGKTTTTAMIAQIMIDAEMDPTVIVGSLLKDSKSNFVAGKSKYLVVEACEYRKSFLNINPTVAVITNIDNDHLDYYKDVGDIARAFGEFVSLIPKNGVVVADLKDENVKIAIKDFTKEKVDYVLQSDLDLDLKVPGKHNIQNAKAALAVAKILGIKRDDAVRSLNNFGGTWRRFEYKGKSKGGAFVYDDYGHHPTEIKATLQGAREIYKENKIIVVFQPHLYSRTKILLDDFAKSFYLANEVILAPIYAARETSDPMISSEILAKEISKNNAITRVKSMNNFREIEAYLLSELKKDDVLITMGAGEANKISDKLVL</sequence>
<dbReference type="EC" id="6.3.2.8" evidence="3 14"/>
<gene>
    <name evidence="14" type="primary">murC</name>
    <name evidence="19" type="ORF">A3C72_00380</name>
</gene>
<evidence type="ECO:0000256" key="10">
    <source>
        <dbReference type="ARBA" id="ARBA00022984"/>
    </source>
</evidence>
<dbReference type="GO" id="GO:0005737">
    <property type="term" value="C:cytoplasm"/>
    <property type="evidence" value="ECO:0007669"/>
    <property type="project" value="UniProtKB-SubCell"/>
</dbReference>
<accession>A0A1G2MI25</accession>
<comment type="pathway">
    <text evidence="2 14">Cell wall biogenesis; peptidoglycan biosynthesis.</text>
</comment>
<evidence type="ECO:0000256" key="5">
    <source>
        <dbReference type="ARBA" id="ARBA00022598"/>
    </source>
</evidence>
<dbReference type="Pfam" id="PF01225">
    <property type="entry name" value="Mur_ligase"/>
    <property type="match status" value="1"/>
</dbReference>